<evidence type="ECO:0000313" key="2">
    <source>
        <dbReference type="Proteomes" id="UP000589520"/>
    </source>
</evidence>
<dbReference type="AlphaFoldDB" id="A0A7Y9PI68"/>
<gene>
    <name evidence="1" type="ORF">HDF17_001916</name>
</gene>
<evidence type="ECO:0000313" key="1">
    <source>
        <dbReference type="EMBL" id="NYF79596.1"/>
    </source>
</evidence>
<keyword evidence="2" id="KW-1185">Reference proteome</keyword>
<name>A0A7Y9PI68_9BACT</name>
<accession>A0A7Y9PI68</accession>
<dbReference type="EMBL" id="JACCCW010000002">
    <property type="protein sequence ID" value="NYF79596.1"/>
    <property type="molecule type" value="Genomic_DNA"/>
</dbReference>
<reference evidence="1 2" key="1">
    <citation type="submission" date="2020-07" db="EMBL/GenBank/DDBJ databases">
        <title>Genomic Encyclopedia of Type Strains, Phase IV (KMG-V): Genome sequencing to study the core and pangenomes of soil and plant-associated prokaryotes.</title>
        <authorList>
            <person name="Whitman W."/>
        </authorList>
    </citation>
    <scope>NUCLEOTIDE SEQUENCE [LARGE SCALE GENOMIC DNA]</scope>
    <source>
        <strain evidence="1 2">X4EP2</strain>
    </source>
</reference>
<proteinExistence type="predicted"/>
<dbReference type="Proteomes" id="UP000589520">
    <property type="component" value="Unassembled WGS sequence"/>
</dbReference>
<sequence length="57" mass="6585">MMIRIDQIAKCSADQDPTLFTSNEVRMSFVRDGWMNVLLKSIFIQLPIKINPADFPQ</sequence>
<protein>
    <submittedName>
        <fullName evidence="1">Uncharacterized protein</fullName>
    </submittedName>
</protein>
<comment type="caution">
    <text evidence="1">The sequence shown here is derived from an EMBL/GenBank/DDBJ whole genome shotgun (WGS) entry which is preliminary data.</text>
</comment>
<organism evidence="1 2">
    <name type="scientific">Granulicella arctica</name>
    <dbReference type="NCBI Taxonomy" id="940613"/>
    <lineage>
        <taxon>Bacteria</taxon>
        <taxon>Pseudomonadati</taxon>
        <taxon>Acidobacteriota</taxon>
        <taxon>Terriglobia</taxon>
        <taxon>Terriglobales</taxon>
        <taxon>Acidobacteriaceae</taxon>
        <taxon>Granulicella</taxon>
    </lineage>
</organism>